<evidence type="ECO:0008006" key="5">
    <source>
        <dbReference type="Google" id="ProtNLM"/>
    </source>
</evidence>
<organism evidence="4">
    <name type="scientific">Chaetomium thermophilum (strain DSM 1495 / CBS 144.50 / IMI 039719)</name>
    <name type="common">Thermochaetoides thermophila</name>
    <dbReference type="NCBI Taxonomy" id="759272"/>
    <lineage>
        <taxon>Eukaryota</taxon>
        <taxon>Fungi</taxon>
        <taxon>Dikarya</taxon>
        <taxon>Ascomycota</taxon>
        <taxon>Pezizomycotina</taxon>
        <taxon>Sordariomycetes</taxon>
        <taxon>Sordariomycetidae</taxon>
        <taxon>Sordariales</taxon>
        <taxon>Chaetomiaceae</taxon>
        <taxon>Thermochaetoides</taxon>
    </lineage>
</organism>
<dbReference type="STRING" id="759272.G0S077"/>
<dbReference type="PANTHER" id="PTHR38688:SF1">
    <property type="entry name" value="FAD_NAD(P)-BINDING DOMAIN-CONTAINING PROTEIN"/>
    <property type="match status" value="1"/>
</dbReference>
<dbReference type="Proteomes" id="UP000008066">
    <property type="component" value="Unassembled WGS sequence"/>
</dbReference>
<keyword evidence="1" id="KW-0175">Coiled coil</keyword>
<dbReference type="InterPro" id="IPR053275">
    <property type="entry name" value="Agnestin_monoxygenase"/>
</dbReference>
<gene>
    <name evidence="3" type="ORF">CTHT_0009040</name>
</gene>
<dbReference type="OrthoDB" id="432536at2759"/>
<protein>
    <recommendedName>
        <fullName evidence="5">FAD/NAD(P)-binding domain-containing protein</fullName>
    </recommendedName>
</protein>
<evidence type="ECO:0000256" key="1">
    <source>
        <dbReference type="SAM" id="Coils"/>
    </source>
</evidence>
<dbReference type="HOGENOM" id="CLU_307176_0_0_1"/>
<dbReference type="SUPFAM" id="SSF51971">
    <property type="entry name" value="Nucleotide-binding domain"/>
    <property type="match status" value="1"/>
</dbReference>
<dbReference type="PANTHER" id="PTHR38688">
    <property type="entry name" value="PYR_REDOX_2 DOMAIN-CONTAINING PROTEIN"/>
    <property type="match status" value="1"/>
</dbReference>
<dbReference type="KEGG" id="cthr:CTHT_0009040"/>
<name>G0S077_CHATD</name>
<evidence type="ECO:0000256" key="2">
    <source>
        <dbReference type="SAM" id="MobiDB-lite"/>
    </source>
</evidence>
<proteinExistence type="predicted"/>
<feature type="compositionally biased region" description="Polar residues" evidence="2">
    <location>
        <begin position="191"/>
        <end position="208"/>
    </location>
</feature>
<feature type="region of interest" description="Disordered" evidence="2">
    <location>
        <begin position="142"/>
        <end position="252"/>
    </location>
</feature>
<evidence type="ECO:0000313" key="4">
    <source>
        <dbReference type="Proteomes" id="UP000008066"/>
    </source>
</evidence>
<evidence type="ECO:0000313" key="3">
    <source>
        <dbReference type="EMBL" id="EGS23238.1"/>
    </source>
</evidence>
<dbReference type="AlphaFoldDB" id="G0S077"/>
<dbReference type="EMBL" id="GL988037">
    <property type="protein sequence ID" value="EGS23238.1"/>
    <property type="molecule type" value="Genomic_DNA"/>
</dbReference>
<reference evidence="3 4" key="1">
    <citation type="journal article" date="2011" name="Cell">
        <title>Insight into structure and assembly of the nuclear pore complex by utilizing the genome of a eukaryotic thermophile.</title>
        <authorList>
            <person name="Amlacher S."/>
            <person name="Sarges P."/>
            <person name="Flemming D."/>
            <person name="van Noort V."/>
            <person name="Kunze R."/>
            <person name="Devos D.P."/>
            <person name="Arumugam M."/>
            <person name="Bork P."/>
            <person name="Hurt E."/>
        </authorList>
    </citation>
    <scope>NUCLEOTIDE SEQUENCE [LARGE SCALE GENOMIC DNA]</scope>
    <source>
        <strain evidence="4">DSM 1495 / CBS 144.50 / IMI 039719</strain>
    </source>
</reference>
<keyword evidence="4" id="KW-1185">Reference proteome</keyword>
<dbReference type="GeneID" id="18254942"/>
<feature type="compositionally biased region" description="Basic and acidic residues" evidence="2">
    <location>
        <begin position="145"/>
        <end position="158"/>
    </location>
</feature>
<sequence length="963" mass="110612">MDGQGLKHFLDDAETPADAQHPTCSTSPALCLDPKGVQADDWQARSVFWMLPGPPTAERTATAAEMRSSALYAPIIPLAILGPVATQAEFLAYCDKLREMRTPPSERLYCHNKSNPRCSVMFLSGRIGRDYTQHQRRALRMALRHKQEAEQQQKKGTKEGGQPTQEKVSKRLKASKNLEKPLPQIPLSYSRRITSTTSPYGQKASHNSAAARAETARQLPADSTQRSKPASSVLREQSRQQHNWGNTRAGKVGWTTPAISSGKIKYQAPQSEPRLSKGIGFFRRHKASRKPRLNEIAQYYARQLVKIYEGKEKMYYIPDSGIPRAEAIVLGAGPAGIAAVANLLEVMDELEGNIVWVDPLFDCGSIRMYRDVQSYSTVEDFLSYAHRNRILRSILQSVPPSENPVERLQMLPRQGTCKLGMVYDMLKLFTEGLRKHKRVESITGTVTFATRDSISHAWSVSIRPDEIGFDVQPILRESHAIAFCTGCHPRTENLRLKSSSRIPLETALSKNGLIQALRRVNKPPTVAVVGDGHCAVYVLKNLFELATSTHPGLRVRWITRTPHLKYVEKRDGITYNKNTGLKGEIASFARSQLEGDVLRTSEAGKFIERIIVPVSRHAQMAAELTRPDNGYLVDDGVVPLVEEDRMKPVYQKELHGVDFVIQAIGFVRNKLPELRLPVEAGLNNVPYVSNPKHLMFDSVTGTIFHGERDSREKSAPIGLYGAGSAFPELERTSPGLPREPAVSMAKFMKYLECNAPEWIFELRQAERWHHRMRERKVWKAVARGWYKQDSRERRILQRMHEGEILRKELGEPKWYTEWKASRRSRLTPRQLRMLQIRQSKLDVWYRRQRWYSYRDIDWRRRTRWAAEYALRPGYTKFYRQAEPVEVIKSKQMTPEMLKRRRERWARKRLRWKQLRRLKTLEAKKRKEEDERRSLRELFILQDEQEQKAKETAQQVGQQANNTA</sequence>
<accession>G0S077</accession>
<feature type="coiled-coil region" evidence="1">
    <location>
        <begin position="910"/>
        <end position="937"/>
    </location>
</feature>
<dbReference type="eggNOG" id="ENOG502RXKM">
    <property type="taxonomic scope" value="Eukaryota"/>
</dbReference>
<feature type="compositionally biased region" description="Polar residues" evidence="2">
    <location>
        <begin position="221"/>
        <end position="230"/>
    </location>
</feature>
<dbReference type="RefSeq" id="XP_006691429.1">
    <property type="nucleotide sequence ID" value="XM_006691366.1"/>
</dbReference>